<reference evidence="2 3" key="1">
    <citation type="submission" date="2016-04" db="EMBL/GenBank/DDBJ databases">
        <title>A degradative enzymes factory behind the ericoid mycorrhizal symbiosis.</title>
        <authorList>
            <consortium name="DOE Joint Genome Institute"/>
            <person name="Martino E."/>
            <person name="Morin E."/>
            <person name="Grelet G."/>
            <person name="Kuo A."/>
            <person name="Kohler A."/>
            <person name="Daghino S."/>
            <person name="Barry K."/>
            <person name="Choi C."/>
            <person name="Cichocki N."/>
            <person name="Clum A."/>
            <person name="Copeland A."/>
            <person name="Hainaut M."/>
            <person name="Haridas S."/>
            <person name="Labutti K."/>
            <person name="Lindquist E."/>
            <person name="Lipzen A."/>
            <person name="Khouja H.-R."/>
            <person name="Murat C."/>
            <person name="Ohm R."/>
            <person name="Olson A."/>
            <person name="Spatafora J."/>
            <person name="Veneault-Fourrey C."/>
            <person name="Henrissat B."/>
            <person name="Grigoriev I."/>
            <person name="Martin F."/>
            <person name="Perotto S."/>
        </authorList>
    </citation>
    <scope>NUCLEOTIDE SEQUENCE [LARGE SCALE GENOMIC DNA]</scope>
    <source>
        <strain evidence="2 3">F</strain>
    </source>
</reference>
<evidence type="ECO:0008006" key="4">
    <source>
        <dbReference type="Google" id="ProtNLM"/>
    </source>
</evidence>
<keyword evidence="1" id="KW-0732">Signal</keyword>
<feature type="chain" id="PRO_5014428119" description="Secreted protein" evidence="1">
    <location>
        <begin position="20"/>
        <end position="120"/>
    </location>
</feature>
<dbReference type="Proteomes" id="UP000235786">
    <property type="component" value="Unassembled WGS sequence"/>
</dbReference>
<dbReference type="AlphaFoldDB" id="A0A2J6RMJ9"/>
<proteinExistence type="predicted"/>
<feature type="signal peptide" evidence="1">
    <location>
        <begin position="1"/>
        <end position="19"/>
    </location>
</feature>
<gene>
    <name evidence="2" type="ORF">L207DRAFT_26465</name>
</gene>
<evidence type="ECO:0000313" key="3">
    <source>
        <dbReference type="Proteomes" id="UP000235786"/>
    </source>
</evidence>
<protein>
    <recommendedName>
        <fullName evidence="4">Secreted protein</fullName>
    </recommendedName>
</protein>
<keyword evidence="3" id="KW-1185">Reference proteome</keyword>
<dbReference type="EMBL" id="KZ613946">
    <property type="protein sequence ID" value="PMD39746.1"/>
    <property type="molecule type" value="Genomic_DNA"/>
</dbReference>
<name>A0A2J6RMJ9_HYAVF</name>
<sequence length="120" mass="12696">MHCTPACFCLLTLSVTQHGFLSGPARTVYCNPARSAVRQFPGDMRNIEANGHPLALGFIAGCFTTTPSFTKKLGAAPLTSHNICAKGLKKGADRQEQGGLSGFDHHVAGLFQGRALKSLP</sequence>
<evidence type="ECO:0000313" key="2">
    <source>
        <dbReference type="EMBL" id="PMD39746.1"/>
    </source>
</evidence>
<organism evidence="2 3">
    <name type="scientific">Hyaloscypha variabilis (strain UAMH 11265 / GT02V1 / F)</name>
    <name type="common">Meliniomyces variabilis</name>
    <dbReference type="NCBI Taxonomy" id="1149755"/>
    <lineage>
        <taxon>Eukaryota</taxon>
        <taxon>Fungi</taxon>
        <taxon>Dikarya</taxon>
        <taxon>Ascomycota</taxon>
        <taxon>Pezizomycotina</taxon>
        <taxon>Leotiomycetes</taxon>
        <taxon>Helotiales</taxon>
        <taxon>Hyaloscyphaceae</taxon>
        <taxon>Hyaloscypha</taxon>
        <taxon>Hyaloscypha variabilis</taxon>
    </lineage>
</organism>
<evidence type="ECO:0000256" key="1">
    <source>
        <dbReference type="SAM" id="SignalP"/>
    </source>
</evidence>
<accession>A0A2J6RMJ9</accession>